<dbReference type="GO" id="GO:0045053">
    <property type="term" value="P:protein retention in Golgi apparatus"/>
    <property type="evidence" value="ECO:0007669"/>
    <property type="project" value="TreeGrafter"/>
</dbReference>
<dbReference type="Proteomes" id="UP000230423">
    <property type="component" value="Unassembled WGS sequence"/>
</dbReference>
<feature type="domain" description="Vacuolar protein sorting-associated protein 13 VPS13 adaptor binding" evidence="2">
    <location>
        <begin position="3"/>
        <end position="433"/>
    </location>
</feature>
<dbReference type="EMBL" id="KZ345306">
    <property type="protein sequence ID" value="PIO74277.1"/>
    <property type="molecule type" value="Genomic_DNA"/>
</dbReference>
<evidence type="ECO:0000313" key="3">
    <source>
        <dbReference type="EMBL" id="PIO74277.1"/>
    </source>
</evidence>
<feature type="region of interest" description="Disordered" evidence="1">
    <location>
        <begin position="1013"/>
        <end position="1035"/>
    </location>
</feature>
<evidence type="ECO:0000259" key="2">
    <source>
        <dbReference type="Pfam" id="PF25036"/>
    </source>
</evidence>
<dbReference type="GO" id="GO:0007005">
    <property type="term" value="P:mitochondrion organization"/>
    <property type="evidence" value="ECO:0007669"/>
    <property type="project" value="TreeGrafter"/>
</dbReference>
<accession>A0A2G9UVM6</accession>
<evidence type="ECO:0000313" key="4">
    <source>
        <dbReference type="Proteomes" id="UP000230423"/>
    </source>
</evidence>
<organism evidence="3 4">
    <name type="scientific">Teladorsagia circumcincta</name>
    <name type="common">Brown stomach worm</name>
    <name type="synonym">Ostertagia circumcincta</name>
    <dbReference type="NCBI Taxonomy" id="45464"/>
    <lineage>
        <taxon>Eukaryota</taxon>
        <taxon>Metazoa</taxon>
        <taxon>Ecdysozoa</taxon>
        <taxon>Nematoda</taxon>
        <taxon>Chromadorea</taxon>
        <taxon>Rhabditida</taxon>
        <taxon>Rhabditina</taxon>
        <taxon>Rhabditomorpha</taxon>
        <taxon>Strongyloidea</taxon>
        <taxon>Trichostrongylidae</taxon>
        <taxon>Teladorsagia</taxon>
    </lineage>
</organism>
<reference evidence="3 4" key="1">
    <citation type="submission" date="2015-09" db="EMBL/GenBank/DDBJ databases">
        <title>Draft genome of the parasitic nematode Teladorsagia circumcincta isolate WARC Sus (inbred).</title>
        <authorList>
            <person name="Mitreva M."/>
        </authorList>
    </citation>
    <scope>NUCLEOTIDE SEQUENCE [LARGE SCALE GENOMIC DNA]</scope>
    <source>
        <strain evidence="3 4">S</strain>
    </source>
</reference>
<dbReference type="GO" id="GO:0006623">
    <property type="term" value="P:protein targeting to vacuole"/>
    <property type="evidence" value="ECO:0007669"/>
    <property type="project" value="TreeGrafter"/>
</dbReference>
<protein>
    <recommendedName>
        <fullName evidence="2">Vacuolar protein sorting-associated protein 13 VPS13 adaptor binding domain-containing protein</fullName>
    </recommendedName>
</protein>
<keyword evidence="4" id="KW-1185">Reference proteome</keyword>
<dbReference type="AlphaFoldDB" id="A0A2G9UVM6"/>
<feature type="compositionally biased region" description="Basic and acidic residues" evidence="1">
    <location>
        <begin position="1019"/>
        <end position="1035"/>
    </location>
</feature>
<dbReference type="InterPro" id="IPR026847">
    <property type="entry name" value="VPS13"/>
</dbReference>
<dbReference type="PANTHER" id="PTHR16166:SF141">
    <property type="entry name" value="INTERMEMBRANE LIPID TRANSFER PROTEIN VPS13D"/>
    <property type="match status" value="1"/>
</dbReference>
<dbReference type="OrthoDB" id="272810at2759"/>
<dbReference type="PANTHER" id="PTHR16166">
    <property type="entry name" value="VACUOLAR PROTEIN SORTING-ASSOCIATED PROTEIN VPS13"/>
    <property type="match status" value="1"/>
</dbReference>
<dbReference type="InterPro" id="IPR009543">
    <property type="entry name" value="VPS13_VAB"/>
</dbReference>
<proteinExistence type="predicted"/>
<evidence type="ECO:0000256" key="1">
    <source>
        <dbReference type="SAM" id="MobiDB-lite"/>
    </source>
</evidence>
<gene>
    <name evidence="3" type="ORF">TELCIR_03715</name>
</gene>
<dbReference type="Pfam" id="PF25036">
    <property type="entry name" value="VPS13_VAB"/>
    <property type="match status" value="1"/>
</dbReference>
<name>A0A2G9UVM6_TELCI</name>
<sequence length="1035" mass="116334">MARVVIQVTMEKDGKKVVAIRSSIDVHNQLPHQLEIYSAEDKRELMLVEPSQMKPVPLPFAHCQFQMVPVGCEVQEAADVSWSKVRVAGETLNRTQRLRTSDNLNHYWLCTAVRREQYPDHESLPGHSIFVVAPLTMQNLLPVDVEIHILDSVFPIAAGKQLLITTVDITKPLSIRVVTDRMRTVQECVISKSSIGEGQLVSLRLHDANGRPLDMYGNVHIGTGGSISFSLWVPYWIVNKSGVPLILKQEAASSDAAGQMSEHERAKDRNPLMFSFADDGCPKQCVVRVGRGLAKEPYYVPRYSQKFALTPGVQALKLSVVHESLPTLYYNIGVEVRAGTGRYKDTQVVLLTPRYVISNQSSYAISVCHHDLIDRASEHVHIASQCSLVWNENYEDCRQMCVRRSDVRYWSCPFRIDRIGSFHITMRCAQMRSSSPSVDSGPSPCVHCFYVVLKLRVGDSDETPRFVRVEVILNSAVFCVTFTDAEYYPPPIRIDNQSDVGTCSLPAAVRGPNRTTPEDDLFNITGNKKTDECELVLETMQKGKVMLNKQNRIDAKYVDYMAVTHKTPNIFLAKNEPYDDDIMPASSQVIRITDREDRMRTLSMPVIPKPNRSVGLEINVTMRSGIGISLVNGSHEELLYARFGGIVLSARRMDETYQLTGSVDVIQIDNQLLNSDKWQVLYCQPELLMPDDYGHSPWANGELPPGVSGTARPALKLEMNCTPMKHYDAFDCFRIKLCDLDVQLDELLLWKLVQFAQASDAAASVQQKTLSLPPNTDTTTTPLSHLYSGVKGLGVGVLGGMTAIVTNTIAESRKSGLVTGALRGITTGAVDTVTKPVQGLFDLVEGTASAMKELAGPATGSGRRLAATGLLDVEVCLEQFKGDGLIRHYVLISTRQCYVCQQVNSEPSNVISRIPYKYLRSVQPRPELENSLASLEVILDTDDRRTRPSHVWCGRFEVARRLAEKVMRAKHEYDHSKRTLTGQDWLVLWDERRQRERRQEGVKYRLKSIQQQQNMQEYQEQKQRYEEYKKAHSLN</sequence>